<accession>A0AAI9TP43</accession>
<reference evidence="1" key="1">
    <citation type="submission" date="2015-06" db="EMBL/GenBank/DDBJ databases">
        <authorList>
            <person name="Nguyen H."/>
        </authorList>
    </citation>
    <scope>NUCLEOTIDE SEQUENCE</scope>
    <source>
        <strain evidence="1">DAOM 180753</strain>
    </source>
</reference>
<dbReference type="AlphaFoldDB" id="A0AAI9TP43"/>
<gene>
    <name evidence="1" type="ORF">VN97_g3038</name>
</gene>
<evidence type="ECO:0000313" key="2">
    <source>
        <dbReference type="Proteomes" id="UP001227192"/>
    </source>
</evidence>
<evidence type="ECO:0000313" key="1">
    <source>
        <dbReference type="EMBL" id="KAJ9490233.1"/>
    </source>
</evidence>
<dbReference type="Proteomes" id="UP001227192">
    <property type="component" value="Unassembled WGS sequence"/>
</dbReference>
<organism evidence="1 2">
    <name type="scientific">Penicillium thymicola</name>
    <dbReference type="NCBI Taxonomy" id="293382"/>
    <lineage>
        <taxon>Eukaryota</taxon>
        <taxon>Fungi</taxon>
        <taxon>Dikarya</taxon>
        <taxon>Ascomycota</taxon>
        <taxon>Pezizomycotina</taxon>
        <taxon>Eurotiomycetes</taxon>
        <taxon>Eurotiomycetidae</taxon>
        <taxon>Eurotiales</taxon>
        <taxon>Aspergillaceae</taxon>
        <taxon>Penicillium</taxon>
    </lineage>
</organism>
<dbReference type="EMBL" id="LACB01000062">
    <property type="protein sequence ID" value="KAJ9490233.1"/>
    <property type="molecule type" value="Genomic_DNA"/>
</dbReference>
<comment type="caution">
    <text evidence="1">The sequence shown here is derived from an EMBL/GenBank/DDBJ whole genome shotgun (WGS) entry which is preliminary data.</text>
</comment>
<keyword evidence="2" id="KW-1185">Reference proteome</keyword>
<sequence>MSSFVCTVGYETELRVLDRPTTSATAHSHVAYFHTQFIIFRLTSSELVDLTHIEHKTLSLFLLRFFIPTFPHFPHSNPHGFIKTNCEIGRTLRVTSQRIKSVWAVRASIAGKSLGKE</sequence>
<protein>
    <submittedName>
        <fullName evidence="1">Uncharacterized protein</fullName>
    </submittedName>
</protein>
<proteinExistence type="predicted"/>
<name>A0AAI9TP43_PENTH</name>
<reference evidence="1" key="2">
    <citation type="journal article" date="2016" name="Fungal Biol.">
        <title>Ochratoxin A production by Penicillium thymicola.</title>
        <authorList>
            <person name="Nguyen H.D.T."/>
            <person name="McMullin D.R."/>
            <person name="Ponomareva E."/>
            <person name="Riley R."/>
            <person name="Pomraning K.R."/>
            <person name="Baker S.E."/>
            <person name="Seifert K.A."/>
        </authorList>
    </citation>
    <scope>NUCLEOTIDE SEQUENCE</scope>
    <source>
        <strain evidence="1">DAOM 180753</strain>
    </source>
</reference>